<dbReference type="GO" id="GO:0016020">
    <property type="term" value="C:membrane"/>
    <property type="evidence" value="ECO:0007669"/>
    <property type="project" value="TreeGrafter"/>
</dbReference>
<proteinExistence type="predicted"/>
<feature type="domain" description="Glycolipid transfer protein" evidence="1">
    <location>
        <begin position="42"/>
        <end position="208"/>
    </location>
</feature>
<dbReference type="Pfam" id="PF08718">
    <property type="entry name" value="GLTP"/>
    <property type="match status" value="1"/>
</dbReference>
<dbReference type="SUPFAM" id="SSF110004">
    <property type="entry name" value="Glycolipid transfer protein, GLTP"/>
    <property type="match status" value="1"/>
</dbReference>
<comment type="caution">
    <text evidence="4">The sequence shown here is derived from an EMBL/GenBank/DDBJ whole genome shotgun (WGS) entry which is preliminary data.</text>
</comment>
<gene>
    <name evidence="5" type="ORF">FNF27_04571</name>
    <name evidence="4" type="ORF">FNF28_04458</name>
    <name evidence="2" type="ORF">FNF29_06155</name>
    <name evidence="3" type="ORF">FNF31_07235</name>
</gene>
<dbReference type="EMBL" id="VLTM01000138">
    <property type="protein sequence ID" value="KAA0149275.1"/>
    <property type="molecule type" value="Genomic_DNA"/>
</dbReference>
<accession>A0A5A8DCZ6</accession>
<dbReference type="OrthoDB" id="116883at2759"/>
<keyword evidence="7" id="KW-1185">Reference proteome</keyword>
<evidence type="ECO:0000313" key="6">
    <source>
        <dbReference type="Proteomes" id="UP000322899"/>
    </source>
</evidence>
<dbReference type="AlphaFoldDB" id="A0A5A8DCZ6"/>
<dbReference type="Proteomes" id="UP000324907">
    <property type="component" value="Unassembled WGS sequence"/>
</dbReference>
<sequence length="246" mass="27072">MAAAAPTSAADAEFRIGTDGEFDAKVLLAHLEAMSEETKDIHWRPFTLVCAEITKLVSSMGSVFHFAASDVQHNVGVMCNQYKTFNKEAGEKPGAPGSAEGLGDGVRLTVDYAIAREARDKTSKQNDKKYIAITFTVRHLLWTLDFVYATLSRLMATDDAAKAKEMAQIVREAYAESLSQYHGFVLRQTMSAACAMLPYRAAFIKSIGSGRPTAETMATLTKATELIRSCKEAVWELYRKRSIVPE</sequence>
<organism evidence="4 8">
    <name type="scientific">Cafeteria roenbergensis</name>
    <name type="common">Marine flagellate</name>
    <dbReference type="NCBI Taxonomy" id="33653"/>
    <lineage>
        <taxon>Eukaryota</taxon>
        <taxon>Sar</taxon>
        <taxon>Stramenopiles</taxon>
        <taxon>Bigyra</taxon>
        <taxon>Opalozoa</taxon>
        <taxon>Bicosoecida</taxon>
        <taxon>Cafeteriaceae</taxon>
        <taxon>Cafeteria</taxon>
    </lineage>
</organism>
<evidence type="ECO:0000313" key="4">
    <source>
        <dbReference type="EMBL" id="KAA0163068.1"/>
    </source>
</evidence>
<dbReference type="PANTHER" id="PTHR10219">
    <property type="entry name" value="GLYCOLIPID TRANSFER PROTEIN-RELATED"/>
    <property type="match status" value="1"/>
</dbReference>
<evidence type="ECO:0000313" key="2">
    <source>
        <dbReference type="EMBL" id="KAA0149067.1"/>
    </source>
</evidence>
<dbReference type="InterPro" id="IPR036497">
    <property type="entry name" value="GLTP_sf"/>
</dbReference>
<dbReference type="InterPro" id="IPR014830">
    <property type="entry name" value="Glycolipid_transfer_prot_dom"/>
</dbReference>
<evidence type="ECO:0000313" key="9">
    <source>
        <dbReference type="Proteomes" id="UP000325113"/>
    </source>
</evidence>
<reference evidence="6 7" key="1">
    <citation type="submission" date="2019-07" db="EMBL/GenBank/DDBJ databases">
        <title>Genomes of Cafeteria roenbergensis.</title>
        <authorList>
            <person name="Fischer M.G."/>
            <person name="Hackl T."/>
            <person name="Roman M."/>
        </authorList>
    </citation>
    <scope>NUCLEOTIDE SEQUENCE [LARGE SCALE GENOMIC DNA]</scope>
    <source>
        <strain evidence="2 7">BVI</strain>
        <strain evidence="3 9">Cflag</strain>
        <strain evidence="5 6">E4-10P</strain>
        <strain evidence="4 8">RCC970-E3</strain>
    </source>
</reference>
<dbReference type="EMBL" id="VLTN01000046">
    <property type="protein sequence ID" value="KAA0149067.1"/>
    <property type="molecule type" value="Genomic_DNA"/>
</dbReference>
<evidence type="ECO:0000313" key="7">
    <source>
        <dbReference type="Proteomes" id="UP000323011"/>
    </source>
</evidence>
<evidence type="ECO:0000313" key="3">
    <source>
        <dbReference type="EMBL" id="KAA0149275.1"/>
    </source>
</evidence>
<dbReference type="GO" id="GO:1902387">
    <property type="term" value="F:ceramide 1-phosphate binding"/>
    <property type="evidence" value="ECO:0007669"/>
    <property type="project" value="TreeGrafter"/>
</dbReference>
<dbReference type="GO" id="GO:0005829">
    <property type="term" value="C:cytosol"/>
    <property type="evidence" value="ECO:0007669"/>
    <property type="project" value="TreeGrafter"/>
</dbReference>
<dbReference type="EMBL" id="VLTO01000027">
    <property type="protein sequence ID" value="KAA0174010.1"/>
    <property type="molecule type" value="Genomic_DNA"/>
</dbReference>
<dbReference type="Gene3D" id="1.10.3520.10">
    <property type="entry name" value="Glycolipid transfer protein"/>
    <property type="match status" value="1"/>
</dbReference>
<dbReference type="GO" id="GO:1902388">
    <property type="term" value="F:ceramide 1-phosphate transfer activity"/>
    <property type="evidence" value="ECO:0007669"/>
    <property type="project" value="TreeGrafter"/>
</dbReference>
<dbReference type="Proteomes" id="UP000322899">
    <property type="component" value="Unassembled WGS sequence"/>
</dbReference>
<dbReference type="Proteomes" id="UP000323011">
    <property type="component" value="Unassembled WGS sequence"/>
</dbReference>
<dbReference type="EMBL" id="VLTL01000072">
    <property type="protein sequence ID" value="KAA0163068.1"/>
    <property type="molecule type" value="Genomic_DNA"/>
</dbReference>
<protein>
    <recommendedName>
        <fullName evidence="1">Glycolipid transfer protein domain-containing protein</fullName>
    </recommendedName>
</protein>
<dbReference type="Proteomes" id="UP000325113">
    <property type="component" value="Unassembled WGS sequence"/>
</dbReference>
<name>A0A5A8DCZ6_CAFRO</name>
<evidence type="ECO:0000313" key="8">
    <source>
        <dbReference type="Proteomes" id="UP000324907"/>
    </source>
</evidence>
<evidence type="ECO:0000313" key="5">
    <source>
        <dbReference type="EMBL" id="KAA0174010.1"/>
    </source>
</evidence>
<evidence type="ECO:0000259" key="1">
    <source>
        <dbReference type="Pfam" id="PF08718"/>
    </source>
</evidence>